<feature type="domain" description="Acyl-CoA oxidase C-terminal" evidence="14">
    <location>
        <begin position="568"/>
        <end position="747"/>
    </location>
</feature>
<protein>
    <recommendedName>
        <fullName evidence="11">Acyl-coenzyme A oxidase</fullName>
    </recommendedName>
</protein>
<dbReference type="InterPro" id="IPR046373">
    <property type="entry name" value="Acyl-CoA_Oxase/DH_mid-dom_sf"/>
</dbReference>
<evidence type="ECO:0000256" key="10">
    <source>
        <dbReference type="ARBA" id="ARBA00023140"/>
    </source>
</evidence>
<proteinExistence type="inferred from homology"/>
<evidence type="ECO:0000256" key="2">
    <source>
        <dbReference type="ARBA" id="ARBA00004275"/>
    </source>
</evidence>
<reference evidence="17" key="1">
    <citation type="submission" date="2020-07" db="EMBL/GenBank/DDBJ databases">
        <title>Multicomponent nature underlies the extraordinary mechanical properties of spider dragline silk.</title>
        <authorList>
            <person name="Kono N."/>
            <person name="Nakamura H."/>
            <person name="Mori M."/>
            <person name="Yoshida Y."/>
            <person name="Ohtoshi R."/>
            <person name="Malay A.D."/>
            <person name="Moran D.A.P."/>
            <person name="Tomita M."/>
            <person name="Numata K."/>
            <person name="Arakawa K."/>
        </authorList>
    </citation>
    <scope>NUCLEOTIDE SEQUENCE</scope>
</reference>
<evidence type="ECO:0000256" key="3">
    <source>
        <dbReference type="ARBA" id="ARBA00005189"/>
    </source>
</evidence>
<keyword evidence="18" id="KW-1185">Reference proteome</keyword>
<evidence type="ECO:0000259" key="15">
    <source>
        <dbReference type="Pfam" id="PF02770"/>
    </source>
</evidence>
<comment type="pathway">
    <text evidence="3">Lipid metabolism.</text>
</comment>
<feature type="domain" description="Acyl-CoA oxidase/dehydrogenase middle" evidence="15">
    <location>
        <begin position="215"/>
        <end position="324"/>
    </location>
</feature>
<evidence type="ECO:0000256" key="12">
    <source>
        <dbReference type="PIRSR" id="PIRSR000168-1"/>
    </source>
</evidence>
<dbReference type="FunFam" id="1.20.140.10:FF:000010">
    <property type="entry name" value="Acyl-coenzyme A oxidase"/>
    <property type="match status" value="1"/>
</dbReference>
<dbReference type="OrthoDB" id="538336at2759"/>
<comment type="subcellular location">
    <subcellularLocation>
        <location evidence="2">Peroxisome</location>
    </subcellularLocation>
</comment>
<dbReference type="PIRSF" id="PIRSF000168">
    <property type="entry name" value="Acyl-CoA_oxidase"/>
    <property type="match status" value="1"/>
</dbReference>
<dbReference type="GO" id="GO:0005777">
    <property type="term" value="C:peroxisome"/>
    <property type="evidence" value="ECO:0007669"/>
    <property type="project" value="UniProtKB-SubCell"/>
</dbReference>
<dbReference type="InterPro" id="IPR006091">
    <property type="entry name" value="Acyl-CoA_Oxase/DH_mid-dom"/>
</dbReference>
<dbReference type="GO" id="GO:0033540">
    <property type="term" value="P:fatty acid beta-oxidation using acyl-CoA oxidase"/>
    <property type="evidence" value="ECO:0007669"/>
    <property type="project" value="TreeGrafter"/>
</dbReference>
<feature type="domain" description="Acyl-CoA oxidase C-alpha1" evidence="16">
    <location>
        <begin position="362"/>
        <end position="526"/>
    </location>
</feature>
<dbReference type="AlphaFoldDB" id="A0A8X6KX50"/>
<dbReference type="SUPFAM" id="SSF56645">
    <property type="entry name" value="Acyl-CoA dehydrogenase NM domain-like"/>
    <property type="match status" value="1"/>
</dbReference>
<dbReference type="InterPro" id="IPR012258">
    <property type="entry name" value="Acyl-CoA_oxidase"/>
</dbReference>
<dbReference type="InterPro" id="IPR055060">
    <property type="entry name" value="ACOX_C_alpha1"/>
</dbReference>
<dbReference type="Pfam" id="PF02770">
    <property type="entry name" value="Acyl-CoA_dh_M"/>
    <property type="match status" value="1"/>
</dbReference>
<dbReference type="Pfam" id="PF01756">
    <property type="entry name" value="ACOX"/>
    <property type="match status" value="1"/>
</dbReference>
<keyword evidence="6 11" id="KW-0274">FAD</keyword>
<evidence type="ECO:0000256" key="9">
    <source>
        <dbReference type="ARBA" id="ARBA00023098"/>
    </source>
</evidence>
<dbReference type="InterPro" id="IPR009100">
    <property type="entry name" value="AcylCoA_DH/oxidase_NM_dom_sf"/>
</dbReference>
<evidence type="ECO:0000256" key="7">
    <source>
        <dbReference type="ARBA" id="ARBA00022832"/>
    </source>
</evidence>
<evidence type="ECO:0000256" key="4">
    <source>
        <dbReference type="ARBA" id="ARBA00006288"/>
    </source>
</evidence>
<dbReference type="FunFam" id="2.40.110.10:FF:000005">
    <property type="entry name" value="Acyl-coenzyme A oxidase"/>
    <property type="match status" value="1"/>
</dbReference>
<keyword evidence="8" id="KW-0560">Oxidoreductase</keyword>
<gene>
    <name evidence="17" type="primary">Acox3</name>
    <name evidence="17" type="ORF">TNCT_598791</name>
</gene>
<comment type="similarity">
    <text evidence="4 11">Belongs to the acyl-CoA oxidase family.</text>
</comment>
<feature type="active site" description="Proton acceptor" evidence="12">
    <location>
        <position position="511"/>
    </location>
</feature>
<keyword evidence="9" id="KW-0443">Lipid metabolism</keyword>
<dbReference type="Gene3D" id="2.40.110.10">
    <property type="entry name" value="Butyryl-CoA Dehydrogenase, subunit A, domain 2"/>
    <property type="match status" value="1"/>
</dbReference>
<feature type="binding site" evidence="13">
    <location>
        <position position="258"/>
    </location>
    <ligand>
        <name>FAD</name>
        <dbReference type="ChEBI" id="CHEBI:57692"/>
    </ligand>
</feature>
<keyword evidence="10" id="KW-0576">Peroxisome</keyword>
<dbReference type="GO" id="GO:0071949">
    <property type="term" value="F:FAD binding"/>
    <property type="evidence" value="ECO:0007669"/>
    <property type="project" value="InterPro"/>
</dbReference>
<evidence type="ECO:0000313" key="17">
    <source>
        <dbReference type="EMBL" id="GFQ87346.1"/>
    </source>
</evidence>
<dbReference type="SUPFAM" id="SSF47203">
    <property type="entry name" value="Acyl-CoA dehydrogenase C-terminal domain-like"/>
    <property type="match status" value="2"/>
</dbReference>
<comment type="caution">
    <text evidence="17">The sequence shown here is derived from an EMBL/GenBank/DDBJ whole genome shotgun (WGS) entry which is preliminary data.</text>
</comment>
<dbReference type="EMBL" id="BMAO01023210">
    <property type="protein sequence ID" value="GFQ87346.1"/>
    <property type="molecule type" value="Genomic_DNA"/>
</dbReference>
<dbReference type="FunFam" id="1.20.140.10:FF:000007">
    <property type="entry name" value="Acyl-coenzyme A oxidase"/>
    <property type="match status" value="1"/>
</dbReference>
<evidence type="ECO:0000256" key="8">
    <source>
        <dbReference type="ARBA" id="ARBA00023002"/>
    </source>
</evidence>
<evidence type="ECO:0000256" key="6">
    <source>
        <dbReference type="ARBA" id="ARBA00022827"/>
    </source>
</evidence>
<comment type="cofactor">
    <cofactor evidence="1">
        <name>FAD</name>
        <dbReference type="ChEBI" id="CHEBI:57692"/>
    </cofactor>
</comment>
<dbReference type="InterPro" id="IPR002655">
    <property type="entry name" value="Acyl-CoA_oxidase_C"/>
</dbReference>
<evidence type="ECO:0000256" key="5">
    <source>
        <dbReference type="ARBA" id="ARBA00022630"/>
    </source>
</evidence>
<dbReference type="Proteomes" id="UP000887116">
    <property type="component" value="Unassembled WGS sequence"/>
</dbReference>
<keyword evidence="5 11" id="KW-0285">Flavoprotein</keyword>
<dbReference type="GO" id="GO:0055088">
    <property type="term" value="P:lipid homeostasis"/>
    <property type="evidence" value="ECO:0007669"/>
    <property type="project" value="TreeGrafter"/>
</dbReference>
<dbReference type="Gene3D" id="1.20.140.10">
    <property type="entry name" value="Butyryl-CoA Dehydrogenase, subunit A, domain 3"/>
    <property type="match status" value="2"/>
</dbReference>
<dbReference type="InterPro" id="IPR036250">
    <property type="entry name" value="AcylCo_DH-like_C"/>
</dbReference>
<feature type="binding site" evidence="13">
    <location>
        <position position="219"/>
    </location>
    <ligand>
        <name>FAD</name>
        <dbReference type="ChEBI" id="CHEBI:57692"/>
    </ligand>
</feature>
<evidence type="ECO:0000256" key="1">
    <source>
        <dbReference type="ARBA" id="ARBA00001974"/>
    </source>
</evidence>
<evidence type="ECO:0000256" key="11">
    <source>
        <dbReference type="PIRNR" id="PIRNR000168"/>
    </source>
</evidence>
<keyword evidence="7" id="KW-0276">Fatty acid metabolism</keyword>
<dbReference type="GO" id="GO:0005504">
    <property type="term" value="F:fatty acid binding"/>
    <property type="evidence" value="ECO:0007669"/>
    <property type="project" value="TreeGrafter"/>
</dbReference>
<dbReference type="GO" id="GO:0016402">
    <property type="term" value="F:pristanoyl-CoA oxidase activity"/>
    <property type="evidence" value="ECO:0007669"/>
    <property type="project" value="TreeGrafter"/>
</dbReference>
<evidence type="ECO:0000259" key="16">
    <source>
        <dbReference type="Pfam" id="PF22924"/>
    </source>
</evidence>
<evidence type="ECO:0000259" key="14">
    <source>
        <dbReference type="Pfam" id="PF01756"/>
    </source>
</evidence>
<dbReference type="PANTHER" id="PTHR10909:SF390">
    <property type="entry name" value="PEROXISOMAL ACYL-COENZYME A OXIDASE 3"/>
    <property type="match status" value="1"/>
</dbReference>
<organism evidence="17 18">
    <name type="scientific">Trichonephila clavata</name>
    <name type="common">Joro spider</name>
    <name type="synonym">Nephila clavata</name>
    <dbReference type="NCBI Taxonomy" id="2740835"/>
    <lineage>
        <taxon>Eukaryota</taxon>
        <taxon>Metazoa</taxon>
        <taxon>Ecdysozoa</taxon>
        <taxon>Arthropoda</taxon>
        <taxon>Chelicerata</taxon>
        <taxon>Arachnida</taxon>
        <taxon>Araneae</taxon>
        <taxon>Araneomorphae</taxon>
        <taxon>Entelegynae</taxon>
        <taxon>Araneoidea</taxon>
        <taxon>Nephilidae</taxon>
        <taxon>Trichonephila</taxon>
    </lineage>
</organism>
<dbReference type="Pfam" id="PF22924">
    <property type="entry name" value="ACOX_C_alpha1"/>
    <property type="match status" value="1"/>
</dbReference>
<evidence type="ECO:0000313" key="18">
    <source>
        <dbReference type="Proteomes" id="UP000887116"/>
    </source>
</evidence>
<accession>A0A8X6KX50</accession>
<evidence type="ECO:0000256" key="13">
    <source>
        <dbReference type="PIRSR" id="PIRSR000168-2"/>
    </source>
</evidence>
<dbReference type="PANTHER" id="PTHR10909">
    <property type="entry name" value="ELECTRON TRANSPORT OXIDOREDUCTASE"/>
    <property type="match status" value="1"/>
</dbReference>
<name>A0A8X6KX50_TRICU</name>
<sequence>MAIRLLHSPAGGGSSGQPHRPVSSKQKFVFTSRYFAIPHVRFVIFSKFINLFLCKVKMNAETNVKEMDLISIIEDFPPGPLDEYRKRASFDFKQMKLLLLGRDMIEFQTRVWKTLEADPLFHQLPTAELTRQEARKLCFQRMKRIKEYKFFTDDEFRENPLIALNLYICVGMIDWSLALKLLLGIEYFIMVLRLSGTKRHVELMNKVQEFKAIGCFALTEMAHGTNTRSVKTTATYDPLSQEFVLNTPRLEATKMWIGNLGQSASHAALYAQLYTPDGQCHGLHAFLVPIRDPKTHLPYPGITVGDMGPKLGLQGLDNGFMSFQSYRVPRESLLSRTGDVTPDGRYVTPFKDPNKRFGASMGSLSLGRMGILSVGVANLHMCLPIAIRYSAIRRQFGPQGQEEVPILEYQLHQYRLLPYLAAAYTLYHFITRYNCDLINIQMKIIFGEKSSELSDQVGELHALCSAAKPVITWTARDAIQECREACGGHGYLQASGFGHLRNDHDANCTYEGDNNVLLQQTSNYLLGLLKKKNEGCEFIHLESVNFLDKMDQILGDKFRASTVEDCLNMQVILASFRWLVCYLMVQSSEKFDELKSKTNDVFFAKSNSQVFYCRDLSIVFFESAVLQKFYAFIVEEASDPRLSNVLHKLGCLYGLWCLQKYFAILHEGGYCDKKNHSSLIKQAILKLCSELKDEAVSLVDVIAPPDFVLNSALGRSDGEVYKNLYDAIIQTEGAFDRPPWWKEFLQKPRVHSVQAKL</sequence>